<evidence type="ECO:0000256" key="13">
    <source>
        <dbReference type="ARBA" id="ARBA00025136"/>
    </source>
</evidence>
<keyword evidence="8 15" id="KW-0732">Signal</keyword>
<reference evidence="17" key="1">
    <citation type="submission" date="2021-05" db="EMBL/GenBank/DDBJ databases">
        <authorList>
            <person name="Tigano A."/>
        </authorList>
    </citation>
    <scope>NUCLEOTIDE SEQUENCE</scope>
</reference>
<dbReference type="InterPro" id="IPR000372">
    <property type="entry name" value="LRRNT"/>
</dbReference>
<evidence type="ECO:0000256" key="8">
    <source>
        <dbReference type="ARBA" id="ARBA00022729"/>
    </source>
</evidence>
<keyword evidence="9" id="KW-0677">Repeat</keyword>
<evidence type="ECO:0000256" key="3">
    <source>
        <dbReference type="ARBA" id="ARBA00011226"/>
    </source>
</evidence>
<evidence type="ECO:0000313" key="17">
    <source>
        <dbReference type="EMBL" id="CAG5982481.1"/>
    </source>
</evidence>
<dbReference type="InterPro" id="IPR050333">
    <property type="entry name" value="SLRP"/>
</dbReference>
<dbReference type="Gene3D" id="3.80.10.10">
    <property type="entry name" value="Ribonuclease Inhibitor"/>
    <property type="match status" value="2"/>
</dbReference>
<dbReference type="InterPro" id="IPR003591">
    <property type="entry name" value="Leu-rich_rpt_typical-subtyp"/>
</dbReference>
<evidence type="ECO:0000256" key="15">
    <source>
        <dbReference type="SAM" id="SignalP"/>
    </source>
</evidence>
<evidence type="ECO:0000256" key="6">
    <source>
        <dbReference type="ARBA" id="ARBA00022530"/>
    </source>
</evidence>
<dbReference type="SUPFAM" id="SSF52058">
    <property type="entry name" value="L domain-like"/>
    <property type="match status" value="1"/>
</dbReference>
<evidence type="ECO:0000256" key="11">
    <source>
        <dbReference type="ARBA" id="ARBA00023157"/>
    </source>
</evidence>
<evidence type="ECO:0000256" key="10">
    <source>
        <dbReference type="ARBA" id="ARBA00022974"/>
    </source>
</evidence>
<protein>
    <recommendedName>
        <fullName evidence="4">Fibromodulin</fullName>
    </recommendedName>
    <alternativeName>
        <fullName evidence="14">Keratan sulfate proteoglycan fibromodulin</fullName>
    </alternativeName>
</protein>
<comment type="similarity">
    <text evidence="2">Belongs to the small leucine-rich proteoglycan (SLRP) family. SLRP class II subfamily.</text>
</comment>
<evidence type="ECO:0000256" key="14">
    <source>
        <dbReference type="ARBA" id="ARBA00032216"/>
    </source>
</evidence>
<comment type="subcellular location">
    <subcellularLocation>
        <location evidence="1">Secreted</location>
        <location evidence="1">Extracellular space</location>
        <location evidence="1">Extracellular matrix</location>
    </subcellularLocation>
</comment>
<evidence type="ECO:0000313" key="18">
    <source>
        <dbReference type="Proteomes" id="UP000677803"/>
    </source>
</evidence>
<dbReference type="InterPro" id="IPR001611">
    <property type="entry name" value="Leu-rich_rpt"/>
</dbReference>
<dbReference type="SMART" id="SM00365">
    <property type="entry name" value="LRR_SD22"/>
    <property type="match status" value="3"/>
</dbReference>
<name>A0A8S4BQ84_9TELE</name>
<keyword evidence="18" id="KW-1185">Reference proteome</keyword>
<evidence type="ECO:0000256" key="9">
    <source>
        <dbReference type="ARBA" id="ARBA00022737"/>
    </source>
</evidence>
<comment type="function">
    <text evidence="13">Affects the rate of fibrils formation. May have a primary role in collagen fibrillogenesis.</text>
</comment>
<dbReference type="PANTHER" id="PTHR45712:SF4">
    <property type="entry name" value="FIBROMODULIN"/>
    <property type="match status" value="1"/>
</dbReference>
<feature type="chain" id="PRO_5035822936" description="Fibromodulin" evidence="15">
    <location>
        <begin position="21"/>
        <end position="351"/>
    </location>
</feature>
<feature type="domain" description="LRRNT" evidence="16">
    <location>
        <begin position="50"/>
        <end position="84"/>
    </location>
</feature>
<evidence type="ECO:0000256" key="4">
    <source>
        <dbReference type="ARBA" id="ARBA00018230"/>
    </source>
</evidence>
<keyword evidence="11" id="KW-1015">Disulfide bond</keyword>
<proteinExistence type="inferred from homology"/>
<dbReference type="AlphaFoldDB" id="A0A8S4BQ84"/>
<dbReference type="PANTHER" id="PTHR45712">
    <property type="entry name" value="AGAP008170-PA"/>
    <property type="match status" value="1"/>
</dbReference>
<evidence type="ECO:0000256" key="7">
    <source>
        <dbReference type="ARBA" id="ARBA00022614"/>
    </source>
</evidence>
<dbReference type="SMART" id="SM00369">
    <property type="entry name" value="LRR_TYP"/>
    <property type="match status" value="8"/>
</dbReference>
<dbReference type="PROSITE" id="PS51450">
    <property type="entry name" value="LRR"/>
    <property type="match status" value="2"/>
</dbReference>
<keyword evidence="10" id="KW-0654">Proteoglycan</keyword>
<evidence type="ECO:0000256" key="12">
    <source>
        <dbReference type="ARBA" id="ARBA00023180"/>
    </source>
</evidence>
<dbReference type="EMBL" id="CAJRST010033334">
    <property type="protein sequence ID" value="CAG5982481.1"/>
    <property type="molecule type" value="Genomic_DNA"/>
</dbReference>
<evidence type="ECO:0000256" key="5">
    <source>
        <dbReference type="ARBA" id="ARBA00022525"/>
    </source>
</evidence>
<dbReference type="FunFam" id="3.80.10.10:FF:000073">
    <property type="entry name" value="Lumican"/>
    <property type="match status" value="1"/>
</dbReference>
<evidence type="ECO:0000256" key="2">
    <source>
        <dbReference type="ARBA" id="ARBA00005818"/>
    </source>
</evidence>
<evidence type="ECO:0000256" key="1">
    <source>
        <dbReference type="ARBA" id="ARBA00004498"/>
    </source>
</evidence>
<dbReference type="GO" id="GO:0005615">
    <property type="term" value="C:extracellular space"/>
    <property type="evidence" value="ECO:0007669"/>
    <property type="project" value="TreeGrafter"/>
</dbReference>
<accession>A0A8S4BQ84</accession>
<comment type="caution">
    <text evidence="17">The sequence shown here is derived from an EMBL/GenBank/DDBJ whole genome shotgun (WGS) entry which is preliminary data.</text>
</comment>
<dbReference type="Pfam" id="PF13855">
    <property type="entry name" value="LRR_8"/>
    <property type="match status" value="3"/>
</dbReference>
<keyword evidence="12" id="KW-0325">Glycoprotein</keyword>
<organism evidence="17 18">
    <name type="scientific">Menidia menidia</name>
    <name type="common">Atlantic silverside</name>
    <dbReference type="NCBI Taxonomy" id="238744"/>
    <lineage>
        <taxon>Eukaryota</taxon>
        <taxon>Metazoa</taxon>
        <taxon>Chordata</taxon>
        <taxon>Craniata</taxon>
        <taxon>Vertebrata</taxon>
        <taxon>Euteleostomi</taxon>
        <taxon>Actinopterygii</taxon>
        <taxon>Neopterygii</taxon>
        <taxon>Teleostei</taxon>
        <taxon>Neoteleostei</taxon>
        <taxon>Acanthomorphata</taxon>
        <taxon>Ovalentaria</taxon>
        <taxon>Atherinomorphae</taxon>
        <taxon>Atheriniformes</taxon>
        <taxon>Atherinopsidae</taxon>
        <taxon>Menidiinae</taxon>
        <taxon>Menidia</taxon>
    </lineage>
</organism>
<dbReference type="OrthoDB" id="1668230at2759"/>
<dbReference type="SMART" id="SM00013">
    <property type="entry name" value="LRRNT"/>
    <property type="match status" value="1"/>
</dbReference>
<dbReference type="Proteomes" id="UP000677803">
    <property type="component" value="Unassembled WGS sequence"/>
</dbReference>
<dbReference type="InterPro" id="IPR032675">
    <property type="entry name" value="LRR_dom_sf"/>
</dbReference>
<keyword evidence="5" id="KW-0964">Secreted</keyword>
<keyword evidence="7" id="KW-0433">Leucine-rich repeat</keyword>
<gene>
    <name evidence="17" type="ORF">MMEN_LOCUS16522</name>
</gene>
<comment type="subunit">
    <text evidence="3">Binds to type I and type II collagen.</text>
</comment>
<sequence length="351" mass="38864">MAVRFGIAVVLSVLLPLCLSHGRDPLGWLFHPQSYGRYFGSLQADAAGGACPEECDCPPSYPVAMYCDGRGLTVMPTIPSRIKYLYIQNNAITAVPESALQNATNLVWLMMHHNQLTSSGIGEKIFMKLEGLERLYLQHNNLTSIPPNLPRSLRDLRINHNKIEKVTPADLEGMDNLTILYLHDNAVTDMSTSLKALKSLTLLDISGNKLTKVPDALPADLHQLYIEYNSIASLPEGFLGGLAQLQYVRLAHNELTDKGIPSNTFNVTGLVELDLSFNKLERIPPVSTTLQHLYLQANQIKEFTLGSFCSIVDVTNFSKLRMLRLEGNEISREDIPSDSALCLRQASSIDV</sequence>
<keyword evidence="6" id="KW-0272">Extracellular matrix</keyword>
<dbReference type="SMART" id="SM00364">
    <property type="entry name" value="LRR_BAC"/>
    <property type="match status" value="5"/>
</dbReference>
<feature type="signal peptide" evidence="15">
    <location>
        <begin position="1"/>
        <end position="20"/>
    </location>
</feature>
<evidence type="ECO:0000259" key="16">
    <source>
        <dbReference type="SMART" id="SM00013"/>
    </source>
</evidence>